<dbReference type="EMBL" id="JAHBMH010000044">
    <property type="protein sequence ID" value="KAK1936228.1"/>
    <property type="molecule type" value="Genomic_DNA"/>
</dbReference>
<evidence type="ECO:0000313" key="3">
    <source>
        <dbReference type="EMBL" id="KAK1936228.1"/>
    </source>
</evidence>
<evidence type="ECO:0000256" key="2">
    <source>
        <dbReference type="SAM" id="SignalP"/>
    </source>
</evidence>
<name>A0AAD9GD16_BABDI</name>
<evidence type="ECO:0000256" key="1">
    <source>
        <dbReference type="SAM" id="MobiDB-lite"/>
    </source>
</evidence>
<keyword evidence="2" id="KW-0732">Signal</keyword>
<feature type="compositionally biased region" description="Basic and acidic residues" evidence="1">
    <location>
        <begin position="182"/>
        <end position="198"/>
    </location>
</feature>
<reference evidence="3" key="2">
    <citation type="submission" date="2021-05" db="EMBL/GenBank/DDBJ databases">
        <authorList>
            <person name="Pain A."/>
        </authorList>
    </citation>
    <scope>NUCLEOTIDE SEQUENCE</scope>
    <source>
        <strain evidence="3">1802A</strain>
    </source>
</reference>
<feature type="signal peptide" evidence="2">
    <location>
        <begin position="1"/>
        <end position="18"/>
    </location>
</feature>
<sequence length="399" mass="44258">MNFLGILRASALFTLVSAFHGQPVGCGILNGILSSKKYSNANPSENSEEDLAAQVKMLQAKLQALEAGLDNTSEESSTVSVAESTVESPLVEEAEESTVESQDAVPEDRKEPHGPSDFSNEFNSEYEEKEPIKEAEKSNEEYEQHHVASYPSTINLPDGSNNLNGSMATPSSNGAAEDMEADREKMMQKISEDLKDSPVKSQVAENPSQESSSKSSAPLPQSGLVFESSTWDDSMLANAVLFLEEFCKEVKGDKFSGKVSGKSYDGLSWACLYVSIKLESVTNHFVPTYGPGSVDKRKEIDMDFYKSKLKPEKFEVYAKWIVENIAEIQGSFRRMLEESVTLTDTSVGPLKYGFVFRGDWKGWKWLIRWIPLVWFNLEEVTSGIVVLLELLHSQLSEIL</sequence>
<feature type="compositionally biased region" description="Low complexity" evidence="1">
    <location>
        <begin position="207"/>
        <end position="221"/>
    </location>
</feature>
<keyword evidence="4" id="KW-1185">Reference proteome</keyword>
<comment type="caution">
    <text evidence="3">The sequence shown here is derived from an EMBL/GenBank/DDBJ whole genome shotgun (WGS) entry which is preliminary data.</text>
</comment>
<organism evidence="3 4">
    <name type="scientific">Babesia divergens</name>
    <dbReference type="NCBI Taxonomy" id="32595"/>
    <lineage>
        <taxon>Eukaryota</taxon>
        <taxon>Sar</taxon>
        <taxon>Alveolata</taxon>
        <taxon>Apicomplexa</taxon>
        <taxon>Aconoidasida</taxon>
        <taxon>Piroplasmida</taxon>
        <taxon>Babesiidae</taxon>
        <taxon>Babesia</taxon>
    </lineage>
</organism>
<feature type="compositionally biased region" description="Polar residues" evidence="1">
    <location>
        <begin position="150"/>
        <end position="174"/>
    </location>
</feature>
<dbReference type="Proteomes" id="UP001195914">
    <property type="component" value="Unassembled WGS sequence"/>
</dbReference>
<accession>A0AAD9GD16</accession>
<evidence type="ECO:0000313" key="4">
    <source>
        <dbReference type="Proteomes" id="UP001195914"/>
    </source>
</evidence>
<feature type="region of interest" description="Disordered" evidence="1">
    <location>
        <begin position="69"/>
        <end position="221"/>
    </location>
</feature>
<gene>
    <name evidence="3" type="ORF">X943_002239</name>
</gene>
<dbReference type="AlphaFoldDB" id="A0AAD9GD16"/>
<reference evidence="3" key="1">
    <citation type="journal article" date="2014" name="Nucleic Acids Res.">
        <title>The evolutionary dynamics of variant antigen genes in Babesia reveal a history of genomic innovation underlying host-parasite interaction.</title>
        <authorList>
            <person name="Jackson A.P."/>
            <person name="Otto T.D."/>
            <person name="Darby A."/>
            <person name="Ramaprasad A."/>
            <person name="Xia D."/>
            <person name="Echaide I.E."/>
            <person name="Farber M."/>
            <person name="Gahlot S."/>
            <person name="Gamble J."/>
            <person name="Gupta D."/>
            <person name="Gupta Y."/>
            <person name="Jackson L."/>
            <person name="Malandrin L."/>
            <person name="Malas T.B."/>
            <person name="Moussa E."/>
            <person name="Nair M."/>
            <person name="Reid A.J."/>
            <person name="Sanders M."/>
            <person name="Sharma J."/>
            <person name="Tracey A."/>
            <person name="Quail M.A."/>
            <person name="Weir W."/>
            <person name="Wastling J.M."/>
            <person name="Hall N."/>
            <person name="Willadsen P."/>
            <person name="Lingelbach K."/>
            <person name="Shiels B."/>
            <person name="Tait A."/>
            <person name="Berriman M."/>
            <person name="Allred D.R."/>
            <person name="Pain A."/>
        </authorList>
    </citation>
    <scope>NUCLEOTIDE SEQUENCE</scope>
    <source>
        <strain evidence="3">1802A</strain>
    </source>
</reference>
<proteinExistence type="predicted"/>
<feature type="chain" id="PRO_5042204040" evidence="2">
    <location>
        <begin position="19"/>
        <end position="399"/>
    </location>
</feature>
<protein>
    <submittedName>
        <fullName evidence="3">Secreted antigen 1</fullName>
    </submittedName>
</protein>
<feature type="compositionally biased region" description="Basic and acidic residues" evidence="1">
    <location>
        <begin position="129"/>
        <end position="146"/>
    </location>
</feature>
<feature type="compositionally biased region" description="Low complexity" evidence="1">
    <location>
        <begin position="74"/>
        <end position="88"/>
    </location>
</feature>